<feature type="domain" description="Glycosyltransferase 2-like" evidence="1">
    <location>
        <begin position="3"/>
        <end position="140"/>
    </location>
</feature>
<dbReference type="InterPro" id="IPR029044">
    <property type="entry name" value="Nucleotide-diphossugar_trans"/>
</dbReference>
<dbReference type="SUPFAM" id="SSF53448">
    <property type="entry name" value="Nucleotide-diphospho-sugar transferases"/>
    <property type="match status" value="1"/>
</dbReference>
<keyword evidence="2" id="KW-0808">Transferase</keyword>
<dbReference type="AlphaFoldDB" id="A0A1I5RCZ7"/>
<dbReference type="EMBL" id="FOXK01000003">
    <property type="protein sequence ID" value="SFP56181.1"/>
    <property type="molecule type" value="Genomic_DNA"/>
</dbReference>
<protein>
    <submittedName>
        <fullName evidence="2">Glycosyl transferase family 2</fullName>
    </submittedName>
</protein>
<dbReference type="PANTHER" id="PTHR43685">
    <property type="entry name" value="GLYCOSYLTRANSFERASE"/>
    <property type="match status" value="1"/>
</dbReference>
<dbReference type="Proteomes" id="UP000182025">
    <property type="component" value="Unassembled WGS sequence"/>
</dbReference>
<dbReference type="GO" id="GO:0016740">
    <property type="term" value="F:transferase activity"/>
    <property type="evidence" value="ECO:0007669"/>
    <property type="project" value="UniProtKB-KW"/>
</dbReference>
<sequence>MISVIIPTRNRADLLAQALDSIASQCMDSSAFEVVVVDNGSTDTTSDVIEEYRGSIPNLIGIYAPDPGLHNGRHAGMMAAKGEILVFADDDIEALPTWLESIAEAFQDSDVAMVGGNNYPKFLEEPPHWLRKLWKRSDTQGYHFIPSLSVIEFTHSPRNISPYLVWGCNFSIRKDVLLQAGGFHPDGMPQELIRFRGDGETHVSRFVEGSKMKCVFHPGASVYHKVTPERMTMRYFYQRGFNQGISDSYTSLREAQNTKETIENNRLRGIIVSAVGKVARFFEGRELRLALEALRKGHKDGFDYHQQVYRDDLEVREWVHRSVYY</sequence>
<dbReference type="OrthoDB" id="276604at2"/>
<dbReference type="RefSeq" id="WP_074914490.1">
    <property type="nucleotide sequence ID" value="NZ_FOXK01000003.1"/>
</dbReference>
<dbReference type="Pfam" id="PF00535">
    <property type="entry name" value="Glycos_transf_2"/>
    <property type="match status" value="1"/>
</dbReference>
<evidence type="ECO:0000313" key="3">
    <source>
        <dbReference type="Proteomes" id="UP000182025"/>
    </source>
</evidence>
<dbReference type="InterPro" id="IPR050834">
    <property type="entry name" value="Glycosyltransf_2"/>
</dbReference>
<proteinExistence type="predicted"/>
<evidence type="ECO:0000313" key="2">
    <source>
        <dbReference type="EMBL" id="SFP56181.1"/>
    </source>
</evidence>
<dbReference type="Gene3D" id="3.90.550.10">
    <property type="entry name" value="Spore Coat Polysaccharide Biosynthesis Protein SpsA, Chain A"/>
    <property type="match status" value="1"/>
</dbReference>
<keyword evidence="3" id="KW-1185">Reference proteome</keyword>
<organism evidence="2 3">
    <name type="scientific">Ectopseudomonas toyotomiensis</name>
    <dbReference type="NCBI Taxonomy" id="554344"/>
    <lineage>
        <taxon>Bacteria</taxon>
        <taxon>Pseudomonadati</taxon>
        <taxon>Pseudomonadota</taxon>
        <taxon>Gammaproteobacteria</taxon>
        <taxon>Pseudomonadales</taxon>
        <taxon>Pseudomonadaceae</taxon>
        <taxon>Ectopseudomonas</taxon>
    </lineage>
</organism>
<gene>
    <name evidence="2" type="ORF">SAMN05216177_103412</name>
</gene>
<dbReference type="CDD" id="cd00761">
    <property type="entry name" value="Glyco_tranf_GTA_type"/>
    <property type="match status" value="1"/>
</dbReference>
<name>A0A1I5RCZ7_9GAMM</name>
<reference evidence="3" key="1">
    <citation type="submission" date="2016-10" db="EMBL/GenBank/DDBJ databases">
        <authorList>
            <person name="Varghese N."/>
            <person name="Submissions S."/>
        </authorList>
    </citation>
    <scope>NUCLEOTIDE SEQUENCE [LARGE SCALE GENOMIC DNA]</scope>
    <source>
        <strain evidence="3">JCM 15604</strain>
    </source>
</reference>
<dbReference type="InterPro" id="IPR001173">
    <property type="entry name" value="Glyco_trans_2-like"/>
</dbReference>
<evidence type="ECO:0000259" key="1">
    <source>
        <dbReference type="Pfam" id="PF00535"/>
    </source>
</evidence>
<accession>A0A1I5RCZ7</accession>
<dbReference type="PANTHER" id="PTHR43685:SF3">
    <property type="entry name" value="SLR2126 PROTEIN"/>
    <property type="match status" value="1"/>
</dbReference>